<dbReference type="Gene3D" id="3.30.70.330">
    <property type="match status" value="1"/>
</dbReference>
<dbReference type="PANTHER" id="PTHR12059:SF5">
    <property type="entry name" value="LARGE RIBOSOMAL SUBUNIT PROTEIN UL23M"/>
    <property type="match status" value="1"/>
</dbReference>
<dbReference type="PANTHER" id="PTHR12059">
    <property type="entry name" value="RIBOSOMAL PROTEIN L23-RELATED"/>
    <property type="match status" value="1"/>
</dbReference>
<comment type="similarity">
    <text evidence="1">Belongs to the universal ribosomal protein uL23 family.</text>
</comment>
<dbReference type="GO" id="GO:0032543">
    <property type="term" value="P:mitochondrial translation"/>
    <property type="evidence" value="ECO:0007669"/>
    <property type="project" value="TreeGrafter"/>
</dbReference>
<organism evidence="5 6">
    <name type="scientific">Cylindrobasidium torrendii FP15055 ss-10</name>
    <dbReference type="NCBI Taxonomy" id="1314674"/>
    <lineage>
        <taxon>Eukaryota</taxon>
        <taxon>Fungi</taxon>
        <taxon>Dikarya</taxon>
        <taxon>Basidiomycota</taxon>
        <taxon>Agaricomycotina</taxon>
        <taxon>Agaricomycetes</taxon>
        <taxon>Agaricomycetidae</taxon>
        <taxon>Agaricales</taxon>
        <taxon>Marasmiineae</taxon>
        <taxon>Physalacriaceae</taxon>
        <taxon>Cylindrobasidium</taxon>
    </lineage>
</organism>
<dbReference type="Pfam" id="PF00276">
    <property type="entry name" value="Ribosomal_L23"/>
    <property type="match status" value="1"/>
</dbReference>
<sequence>MTTLPHAGNSVCTLPDDVLREIFVKCVPRAVVDGFEEGAFPLHSSLDKNYPPWTLSQVNQNWRALALSTPELWSTCSIMDIPRIHGAFQRRIDLYLRRSEPLPVDISVRTDLNSNHNHVSAAILAASTRWRCVRFGAVEPTQFRAMFQQRQFPALTHLSVCFSQCLIIPSTTLDTPALLHFEQNMRSGASYIEAPWDQIIRYKSDKYNLPRIMQMPKLEALYAILGDDADPWDDDDAVVGGATTFANLSSMYIMSAADNPILPWFLSRFQFPSLATLACIYPNSHAAPDDYYLTYGYARSGLLDGVIDLMEQTPGIVSLHFFSSELTWGLLEKLHETGEHPTVLKRLKTLYITPVSPQEDLRFVASTLRSMGAPFEELSVYKHLKKEQEETQSLKPPVLGNVLLDKAPLAVRLRRMEAKDTEMSDDGLNPSQLARYRRLVKIGRISPDKLTPTAWLERENGRRQRIRGVVGNKVTGTPIFLPTSTFGIIPNYTPPGDEYNPNYATFYVPLNFNKPDIRSYLQAVYGVPVTYIRTAVYMNAAPGKRSNRKVIKQYKKAVVGLVEPFYFPHTEATMTEEQREAKQALIEEHFQRDAMNKAQRMAMLEQTMHKQKETKLKDSILLTRDKIIRKIAERRLERENLVENTVGDWKRKRKAGETIDLAAVEAPKGEVAEVEK</sequence>
<dbReference type="OrthoDB" id="275582at2759"/>
<gene>
    <name evidence="5" type="ORF">CYLTODRAFT_443385</name>
</gene>
<keyword evidence="2" id="KW-0689">Ribosomal protein</keyword>
<evidence type="ECO:0000256" key="2">
    <source>
        <dbReference type="ARBA" id="ARBA00022980"/>
    </source>
</evidence>
<proteinExistence type="inferred from homology"/>
<dbReference type="InterPro" id="IPR012677">
    <property type="entry name" value="Nucleotide-bd_a/b_plait_sf"/>
</dbReference>
<dbReference type="Proteomes" id="UP000054007">
    <property type="component" value="Unassembled WGS sequence"/>
</dbReference>
<dbReference type="GO" id="GO:0003735">
    <property type="term" value="F:structural constituent of ribosome"/>
    <property type="evidence" value="ECO:0007669"/>
    <property type="project" value="InterPro"/>
</dbReference>
<dbReference type="EMBL" id="KN880504">
    <property type="protein sequence ID" value="KIY68341.1"/>
    <property type="molecule type" value="Genomic_DNA"/>
</dbReference>
<protein>
    <recommendedName>
        <fullName evidence="4">Large ribosomal subunit protein uL23m</fullName>
    </recommendedName>
</protein>
<evidence type="ECO:0000256" key="4">
    <source>
        <dbReference type="ARBA" id="ARBA00039977"/>
    </source>
</evidence>
<keyword evidence="6" id="KW-1185">Reference proteome</keyword>
<evidence type="ECO:0000256" key="1">
    <source>
        <dbReference type="ARBA" id="ARBA00006700"/>
    </source>
</evidence>
<reference evidence="5 6" key="1">
    <citation type="journal article" date="2015" name="Fungal Genet. Biol.">
        <title>Evolution of novel wood decay mechanisms in Agaricales revealed by the genome sequences of Fistulina hepatica and Cylindrobasidium torrendii.</title>
        <authorList>
            <person name="Floudas D."/>
            <person name="Held B.W."/>
            <person name="Riley R."/>
            <person name="Nagy L.G."/>
            <person name="Koehler G."/>
            <person name="Ransdell A.S."/>
            <person name="Younus H."/>
            <person name="Chow J."/>
            <person name="Chiniquy J."/>
            <person name="Lipzen A."/>
            <person name="Tritt A."/>
            <person name="Sun H."/>
            <person name="Haridas S."/>
            <person name="LaButti K."/>
            <person name="Ohm R.A."/>
            <person name="Kues U."/>
            <person name="Blanchette R.A."/>
            <person name="Grigoriev I.V."/>
            <person name="Minto R.E."/>
            <person name="Hibbett D.S."/>
        </authorList>
    </citation>
    <scope>NUCLEOTIDE SEQUENCE [LARGE SCALE GENOMIC DNA]</scope>
    <source>
        <strain evidence="5 6">FP15055 ss-10</strain>
    </source>
</reference>
<evidence type="ECO:0000256" key="3">
    <source>
        <dbReference type="ARBA" id="ARBA00023274"/>
    </source>
</evidence>
<dbReference type="InterPro" id="IPR013025">
    <property type="entry name" value="Ribosomal_uL23-like"/>
</dbReference>
<dbReference type="SUPFAM" id="SSF54189">
    <property type="entry name" value="Ribosomal proteins S24e, L23 and L15e"/>
    <property type="match status" value="1"/>
</dbReference>
<dbReference type="InterPro" id="IPR012678">
    <property type="entry name" value="Ribosomal_uL23/eL15/eS24_sf"/>
</dbReference>
<dbReference type="AlphaFoldDB" id="A0A0D7BFE3"/>
<evidence type="ECO:0000313" key="6">
    <source>
        <dbReference type="Proteomes" id="UP000054007"/>
    </source>
</evidence>
<evidence type="ECO:0000313" key="5">
    <source>
        <dbReference type="EMBL" id="KIY68341.1"/>
    </source>
</evidence>
<name>A0A0D7BFE3_9AGAR</name>
<accession>A0A0D7BFE3</accession>
<keyword evidence="3" id="KW-0687">Ribonucleoprotein</keyword>
<dbReference type="GO" id="GO:0005762">
    <property type="term" value="C:mitochondrial large ribosomal subunit"/>
    <property type="evidence" value="ECO:0007669"/>
    <property type="project" value="TreeGrafter"/>
</dbReference>
<dbReference type="STRING" id="1314674.A0A0D7BFE3"/>